<dbReference type="Pfam" id="PF07228">
    <property type="entry name" value="SpoIIE"/>
    <property type="match status" value="1"/>
</dbReference>
<dbReference type="PANTHER" id="PTHR43156:SF2">
    <property type="entry name" value="STAGE II SPORULATION PROTEIN E"/>
    <property type="match status" value="1"/>
</dbReference>
<dbReference type="GO" id="GO:0016791">
    <property type="term" value="F:phosphatase activity"/>
    <property type="evidence" value="ECO:0007669"/>
    <property type="project" value="TreeGrafter"/>
</dbReference>
<evidence type="ECO:0000259" key="3">
    <source>
        <dbReference type="SMART" id="SM00065"/>
    </source>
</evidence>
<sequence length="422" mass="48113">MIDNLQEKLNFLYRNGKELGESGDTQQTINKILDEIIAITNSDQGYLFTISEQHELIPYVLRRNTRENIPLEQAMIPQRMLETILATGEPVFSQDTQTDKRFTSYMSVQAFHIQAFLCVPIVVFGNLMGILYLPQITTDHTFTWEDLELVESLAPGIGLLIDNSRLQQVALEKGRMQHEMQMARDVQESMIPKNVPQYTGWKGAFCWQPAYEVGGDFFDFVPVDDHTLAVVIADVSDKGMPAGLFMALSRTILRAVLKSHGSAAEIITRTNYLIHQDAQESMFVTMFFAILDQKTGVLTYVNGGHNPPMYYERKTGKMTPLTPTGMALGLEPYISYEQKQIHMQKGDFLFLYTDGVLDAVVRQKPFDEVELQDFIHRHRNADPDQIVAMLREYLCGERKEASSHDDLTVVVWKRTADEKDLK</sequence>
<dbReference type="InterPro" id="IPR052016">
    <property type="entry name" value="Bact_Sigma-Reg"/>
</dbReference>
<keyword evidence="2" id="KW-0472">Membrane</keyword>
<dbReference type="SMART" id="SM00065">
    <property type="entry name" value="GAF"/>
    <property type="match status" value="1"/>
</dbReference>
<evidence type="ECO:0000256" key="2">
    <source>
        <dbReference type="SAM" id="Phobius"/>
    </source>
</evidence>
<keyword evidence="2" id="KW-0812">Transmembrane</keyword>
<dbReference type="EMBL" id="LGFU01000006">
    <property type="protein sequence ID" value="KUK46831.1"/>
    <property type="molecule type" value="Genomic_DNA"/>
</dbReference>
<dbReference type="InterPro" id="IPR001932">
    <property type="entry name" value="PPM-type_phosphatase-like_dom"/>
</dbReference>
<comment type="caution">
    <text evidence="5">The sequence shown here is derived from an EMBL/GenBank/DDBJ whole genome shotgun (WGS) entry which is preliminary data.</text>
</comment>
<evidence type="ECO:0000256" key="1">
    <source>
        <dbReference type="ARBA" id="ARBA00022801"/>
    </source>
</evidence>
<dbReference type="InterPro" id="IPR036457">
    <property type="entry name" value="PPM-type-like_dom_sf"/>
</dbReference>
<dbReference type="Gene3D" id="3.60.40.10">
    <property type="entry name" value="PPM-type phosphatase domain"/>
    <property type="match status" value="1"/>
</dbReference>
<dbReference type="PANTHER" id="PTHR43156">
    <property type="entry name" value="STAGE II SPORULATION PROTEIN E-RELATED"/>
    <property type="match status" value="1"/>
</dbReference>
<gene>
    <name evidence="5" type="ORF">XD73_0302</name>
</gene>
<feature type="transmembrane region" description="Helical" evidence="2">
    <location>
        <begin position="110"/>
        <end position="133"/>
    </location>
</feature>
<proteinExistence type="predicted"/>
<feature type="domain" description="GAF" evidence="3">
    <location>
        <begin position="24"/>
        <end position="171"/>
    </location>
</feature>
<dbReference type="InterPro" id="IPR029016">
    <property type="entry name" value="GAF-like_dom_sf"/>
</dbReference>
<organism evidence="5 6">
    <name type="scientific">Anaerolinea thermophila</name>
    <dbReference type="NCBI Taxonomy" id="167964"/>
    <lineage>
        <taxon>Bacteria</taxon>
        <taxon>Bacillati</taxon>
        <taxon>Chloroflexota</taxon>
        <taxon>Anaerolineae</taxon>
        <taxon>Anaerolineales</taxon>
        <taxon>Anaerolineaceae</taxon>
        <taxon>Anaerolinea</taxon>
    </lineage>
</organism>
<name>A0A101FYJ8_9CHLR</name>
<dbReference type="SUPFAM" id="SSF81606">
    <property type="entry name" value="PP2C-like"/>
    <property type="match status" value="1"/>
</dbReference>
<keyword evidence="1" id="KW-0378">Hydrolase</keyword>
<evidence type="ECO:0000313" key="6">
    <source>
        <dbReference type="Proteomes" id="UP000064249"/>
    </source>
</evidence>
<dbReference type="PATRIC" id="fig|167964.4.peg.186"/>
<feature type="domain" description="PPM-type phosphatase" evidence="4">
    <location>
        <begin position="197"/>
        <end position="414"/>
    </location>
</feature>
<keyword evidence="2" id="KW-1133">Transmembrane helix</keyword>
<protein>
    <submittedName>
        <fullName evidence="5">GAF sensor-containing protein serine phosphatase</fullName>
    </submittedName>
</protein>
<evidence type="ECO:0000259" key="4">
    <source>
        <dbReference type="SMART" id="SM00331"/>
    </source>
</evidence>
<dbReference type="SMART" id="SM00331">
    <property type="entry name" value="PP2C_SIG"/>
    <property type="match status" value="1"/>
</dbReference>
<dbReference type="Gene3D" id="3.30.450.40">
    <property type="match status" value="1"/>
</dbReference>
<dbReference type="Pfam" id="PF01590">
    <property type="entry name" value="GAF"/>
    <property type="match status" value="1"/>
</dbReference>
<dbReference type="InterPro" id="IPR003018">
    <property type="entry name" value="GAF"/>
</dbReference>
<dbReference type="AlphaFoldDB" id="A0A101FYJ8"/>
<dbReference type="SUPFAM" id="SSF55781">
    <property type="entry name" value="GAF domain-like"/>
    <property type="match status" value="1"/>
</dbReference>
<evidence type="ECO:0000313" key="5">
    <source>
        <dbReference type="EMBL" id="KUK46831.1"/>
    </source>
</evidence>
<reference evidence="5 6" key="1">
    <citation type="journal article" date="2015" name="MBio">
        <title>Genome-Resolved Metagenomic Analysis Reveals Roles for Candidate Phyla and Other Microbial Community Members in Biogeochemical Transformations in Oil Reservoirs.</title>
        <authorList>
            <person name="Hu P."/>
            <person name="Tom L."/>
            <person name="Singh A."/>
            <person name="Thomas B.C."/>
            <person name="Baker B.J."/>
            <person name="Piceno Y.M."/>
            <person name="Andersen G.L."/>
            <person name="Banfield J.F."/>
        </authorList>
    </citation>
    <scope>NUCLEOTIDE SEQUENCE [LARGE SCALE GENOMIC DNA]</scope>
    <source>
        <strain evidence="5">46_16</strain>
    </source>
</reference>
<accession>A0A101FYJ8</accession>
<dbReference type="Proteomes" id="UP000064249">
    <property type="component" value="Unassembled WGS sequence"/>
</dbReference>